<gene>
    <name evidence="2" type="ORF">VSS37_20330</name>
</gene>
<evidence type="ECO:0000259" key="1">
    <source>
        <dbReference type="Pfam" id="PF05685"/>
    </source>
</evidence>
<reference evidence="3" key="1">
    <citation type="submission" date="2023-07" db="EMBL/GenBank/DDBJ databases">
        <title>The carbon used by Thiothrix.</title>
        <authorList>
            <person name="Chen L."/>
        </authorList>
    </citation>
    <scope>NUCLEOTIDE SEQUENCE [LARGE SCALE GENOMIC DNA]</scope>
</reference>
<name>A0ABU6D2M4_9GAMM</name>
<accession>A0ABU6D2M4</accession>
<dbReference type="EMBL" id="JAYMYJ010000154">
    <property type="protein sequence ID" value="MEB4593336.1"/>
    <property type="molecule type" value="Genomic_DNA"/>
</dbReference>
<sequence length="157" mass="17897">MNWQEVCDNPALQNLPYKMELNQQGQIIMSPASVMHVIFQGKIMTLLNRYQQDCLVVPEFPVETRDGIKVVDVGLLTNSQLTRLQNNISAAFAPILCIEVLSPSNTLTEMERKKELYFEKGAEEFWICDQTGQMGFYGKSGELAKSLLIRQFPQHIN</sequence>
<dbReference type="Proteomes" id="UP001308005">
    <property type="component" value="Unassembled WGS sequence"/>
</dbReference>
<evidence type="ECO:0000313" key="3">
    <source>
        <dbReference type="Proteomes" id="UP001308005"/>
    </source>
</evidence>
<dbReference type="InterPro" id="IPR012296">
    <property type="entry name" value="Nuclease_put_TT1808"/>
</dbReference>
<feature type="domain" description="Putative restriction endonuclease" evidence="1">
    <location>
        <begin position="13"/>
        <end position="132"/>
    </location>
</feature>
<dbReference type="Pfam" id="PF05685">
    <property type="entry name" value="Uma2"/>
    <property type="match status" value="1"/>
</dbReference>
<dbReference type="PANTHER" id="PTHR34107">
    <property type="entry name" value="SLL0198 PROTEIN-RELATED"/>
    <property type="match status" value="1"/>
</dbReference>
<proteinExistence type="predicted"/>
<evidence type="ECO:0000313" key="2">
    <source>
        <dbReference type="EMBL" id="MEB4593336.1"/>
    </source>
</evidence>
<keyword evidence="2" id="KW-0540">Nuclease</keyword>
<dbReference type="GO" id="GO:0004519">
    <property type="term" value="F:endonuclease activity"/>
    <property type="evidence" value="ECO:0007669"/>
    <property type="project" value="UniProtKB-KW"/>
</dbReference>
<comment type="caution">
    <text evidence="2">The sequence shown here is derived from an EMBL/GenBank/DDBJ whole genome shotgun (WGS) entry which is preliminary data.</text>
</comment>
<dbReference type="SUPFAM" id="SSF52980">
    <property type="entry name" value="Restriction endonuclease-like"/>
    <property type="match status" value="1"/>
</dbReference>
<keyword evidence="2" id="KW-0378">Hydrolase</keyword>
<keyword evidence="3" id="KW-1185">Reference proteome</keyword>
<dbReference type="RefSeq" id="WP_324698174.1">
    <property type="nucleotide sequence ID" value="NZ_JAYMYJ010000154.1"/>
</dbReference>
<protein>
    <submittedName>
        <fullName evidence="2">Uma2 family endonuclease</fullName>
    </submittedName>
</protein>
<dbReference type="InterPro" id="IPR008538">
    <property type="entry name" value="Uma2"/>
</dbReference>
<dbReference type="CDD" id="cd06260">
    <property type="entry name" value="DUF820-like"/>
    <property type="match status" value="1"/>
</dbReference>
<organism evidence="2 3">
    <name type="scientific">Candidatus Thiothrix phosphatis</name>
    <dbReference type="NCBI Taxonomy" id="3112415"/>
    <lineage>
        <taxon>Bacteria</taxon>
        <taxon>Pseudomonadati</taxon>
        <taxon>Pseudomonadota</taxon>
        <taxon>Gammaproteobacteria</taxon>
        <taxon>Thiotrichales</taxon>
        <taxon>Thiotrichaceae</taxon>
        <taxon>Thiothrix</taxon>
    </lineage>
</organism>
<dbReference type="InterPro" id="IPR011335">
    <property type="entry name" value="Restrct_endonuc-II-like"/>
</dbReference>
<dbReference type="Gene3D" id="3.90.1570.10">
    <property type="entry name" value="tt1808, chain A"/>
    <property type="match status" value="1"/>
</dbReference>
<dbReference type="PANTHER" id="PTHR34107:SF4">
    <property type="entry name" value="SLL1222 PROTEIN"/>
    <property type="match status" value="1"/>
</dbReference>
<keyword evidence="2" id="KW-0255">Endonuclease</keyword>